<dbReference type="GO" id="GO:1990281">
    <property type="term" value="C:efflux pump complex"/>
    <property type="evidence" value="ECO:0007669"/>
    <property type="project" value="TreeGrafter"/>
</dbReference>
<proteinExistence type="inferred from homology"/>
<evidence type="ECO:0000256" key="1">
    <source>
        <dbReference type="ARBA" id="ARBA00009477"/>
    </source>
</evidence>
<evidence type="ECO:0000313" key="4">
    <source>
        <dbReference type="Proteomes" id="UP000316905"/>
    </source>
</evidence>
<comment type="similarity">
    <text evidence="1">Belongs to the membrane fusion protein (MFP) (TC 8.A.1) family.</text>
</comment>
<dbReference type="Gene3D" id="1.10.287.470">
    <property type="entry name" value="Helix hairpin bin"/>
    <property type="match status" value="1"/>
</dbReference>
<sequence>MGLFARSRGQEPIRFMAALALLGFLAGTLYGCSGESPPASEHPRVKVQRVALEEVPSTATLSGDIQARVQTAQAFRISGKISERLVDVGDHVTRNQVLARLDPQDQRNQVAAAEAQVFAMRSRARLAQVEFERQRTLLPKGYTTQSQYDQALAAMSSANSALATARAQRDDAHKQLSYASLVASADGVITERLAEVGQVVQASMPIFTLAQEGDRDAVFHVQESLLNQGSRDQVIRIALLNDPHVRTTGHVREVSPAISEQSGTVRVKVQLDTVPAAMTLGSAITASLALPERQRVVLPWTALNGTVDAPAVWRVEADNTVSLQPVQIARHVTGQVIIDQGLSPGDRVVTAGGQLLYPGLTVNIVQTAEQAPPLQPAAIDPVSEQGVAP</sequence>
<dbReference type="PANTHER" id="PTHR30469">
    <property type="entry name" value="MULTIDRUG RESISTANCE PROTEIN MDTA"/>
    <property type="match status" value="1"/>
</dbReference>
<dbReference type="Pfam" id="PF25967">
    <property type="entry name" value="RND-MFP_C"/>
    <property type="match status" value="1"/>
</dbReference>
<name>A0A562QKX6_9PSED</name>
<accession>A0A562QKX6</accession>
<dbReference type="Proteomes" id="UP000316905">
    <property type="component" value="Unassembled WGS sequence"/>
</dbReference>
<dbReference type="Gene3D" id="2.40.50.100">
    <property type="match status" value="1"/>
</dbReference>
<dbReference type="GO" id="GO:0015562">
    <property type="term" value="F:efflux transmembrane transporter activity"/>
    <property type="evidence" value="ECO:0007669"/>
    <property type="project" value="TreeGrafter"/>
</dbReference>
<dbReference type="EMBL" id="VLKY01000002">
    <property type="protein sequence ID" value="TWI57365.1"/>
    <property type="molecule type" value="Genomic_DNA"/>
</dbReference>
<dbReference type="Gene3D" id="2.40.30.170">
    <property type="match status" value="1"/>
</dbReference>
<dbReference type="InterPro" id="IPR058627">
    <property type="entry name" value="MdtA-like_C"/>
</dbReference>
<comment type="caution">
    <text evidence="3">The sequence shown here is derived from an EMBL/GenBank/DDBJ whole genome shotgun (WGS) entry which is preliminary data.</text>
</comment>
<evidence type="ECO:0000259" key="2">
    <source>
        <dbReference type="Pfam" id="PF25967"/>
    </source>
</evidence>
<protein>
    <submittedName>
        <fullName evidence="3">RND family efflux transporter MFP subunit</fullName>
    </submittedName>
</protein>
<dbReference type="SUPFAM" id="SSF111369">
    <property type="entry name" value="HlyD-like secretion proteins"/>
    <property type="match status" value="1"/>
</dbReference>
<keyword evidence="4" id="KW-1185">Reference proteome</keyword>
<organism evidence="3 4">
    <name type="scientific">Pseudomonas duriflava</name>
    <dbReference type="NCBI Taxonomy" id="459528"/>
    <lineage>
        <taxon>Bacteria</taxon>
        <taxon>Pseudomonadati</taxon>
        <taxon>Pseudomonadota</taxon>
        <taxon>Gammaproteobacteria</taxon>
        <taxon>Pseudomonadales</taxon>
        <taxon>Pseudomonadaceae</taxon>
        <taxon>Pseudomonas</taxon>
    </lineage>
</organism>
<dbReference type="AlphaFoldDB" id="A0A562QKX6"/>
<dbReference type="Gene3D" id="2.40.420.20">
    <property type="match status" value="1"/>
</dbReference>
<gene>
    <name evidence="3" type="ORF">IQ22_00581</name>
</gene>
<dbReference type="NCBIfam" id="TIGR01730">
    <property type="entry name" value="RND_mfp"/>
    <property type="match status" value="1"/>
</dbReference>
<dbReference type="PANTHER" id="PTHR30469:SF18">
    <property type="entry name" value="RESISTANCE-NODULATION-CELL DIVISION (RND) EFFLUX MEMBRANE FUSION PROTEIN-RELATED"/>
    <property type="match status" value="1"/>
</dbReference>
<dbReference type="InterPro" id="IPR006143">
    <property type="entry name" value="RND_pump_MFP"/>
</dbReference>
<evidence type="ECO:0000313" key="3">
    <source>
        <dbReference type="EMBL" id="TWI57365.1"/>
    </source>
</evidence>
<dbReference type="PROSITE" id="PS51257">
    <property type="entry name" value="PROKAR_LIPOPROTEIN"/>
    <property type="match status" value="1"/>
</dbReference>
<feature type="domain" description="Multidrug resistance protein MdtA-like C-terminal permuted SH3" evidence="2">
    <location>
        <begin position="296"/>
        <end position="354"/>
    </location>
</feature>
<reference evidence="3 4" key="1">
    <citation type="journal article" date="2015" name="Stand. Genomic Sci.">
        <title>Genomic Encyclopedia of Bacterial and Archaeal Type Strains, Phase III: the genomes of soil and plant-associated and newly described type strains.</title>
        <authorList>
            <person name="Whitman W.B."/>
            <person name="Woyke T."/>
            <person name="Klenk H.P."/>
            <person name="Zhou Y."/>
            <person name="Lilburn T.G."/>
            <person name="Beck B.J."/>
            <person name="De Vos P."/>
            <person name="Vandamme P."/>
            <person name="Eisen J.A."/>
            <person name="Garrity G."/>
            <person name="Hugenholtz P."/>
            <person name="Kyrpides N.C."/>
        </authorList>
    </citation>
    <scope>NUCLEOTIDE SEQUENCE [LARGE SCALE GENOMIC DNA]</scope>
    <source>
        <strain evidence="3 4">CGMCC 1.6858</strain>
    </source>
</reference>